<evidence type="ECO:0000313" key="12">
    <source>
        <dbReference type="Proteomes" id="UP000030988"/>
    </source>
</evidence>
<evidence type="ECO:0000256" key="10">
    <source>
        <dbReference type="RuleBase" id="RU004181"/>
    </source>
</evidence>
<accession>A0A0B2BUJ0</accession>
<dbReference type="OrthoDB" id="9810259at2"/>
<dbReference type="PANTHER" id="PTHR33695">
    <property type="entry name" value="LIPOPROTEIN SIGNAL PEPTIDASE"/>
    <property type="match status" value="1"/>
</dbReference>
<proteinExistence type="inferred from homology"/>
<feature type="transmembrane region" description="Helical" evidence="9">
    <location>
        <begin position="131"/>
        <end position="157"/>
    </location>
</feature>
<dbReference type="Pfam" id="PF01252">
    <property type="entry name" value="Peptidase_A8"/>
    <property type="match status" value="1"/>
</dbReference>
<gene>
    <name evidence="9" type="primary">lspA</name>
    <name evidence="11" type="ORF">PK98_11685</name>
</gene>
<comment type="pathway">
    <text evidence="9">Protein modification; lipoprotein biosynthesis (signal peptide cleavage).</text>
</comment>
<dbReference type="STRING" id="1572751.PK98_11685"/>
<evidence type="ECO:0000313" key="11">
    <source>
        <dbReference type="EMBL" id="KHL25094.1"/>
    </source>
</evidence>
<feature type="transmembrane region" description="Helical" evidence="9">
    <location>
        <begin position="93"/>
        <end position="111"/>
    </location>
</feature>
<keyword evidence="8 9" id="KW-0472">Membrane</keyword>
<comment type="caution">
    <text evidence="9">Lacks conserved residue(s) required for the propagation of feature annotation.</text>
</comment>
<evidence type="ECO:0000256" key="8">
    <source>
        <dbReference type="ARBA" id="ARBA00023136"/>
    </source>
</evidence>
<evidence type="ECO:0000256" key="4">
    <source>
        <dbReference type="ARBA" id="ARBA00022692"/>
    </source>
</evidence>
<keyword evidence="3 9" id="KW-0645">Protease</keyword>
<evidence type="ECO:0000256" key="3">
    <source>
        <dbReference type="ARBA" id="ARBA00022670"/>
    </source>
</evidence>
<feature type="transmembrane region" description="Helical" evidence="9">
    <location>
        <begin position="69"/>
        <end position="88"/>
    </location>
</feature>
<dbReference type="GO" id="GO:0005886">
    <property type="term" value="C:plasma membrane"/>
    <property type="evidence" value="ECO:0007669"/>
    <property type="project" value="UniProtKB-SubCell"/>
</dbReference>
<evidence type="ECO:0000256" key="2">
    <source>
        <dbReference type="ARBA" id="ARBA00022475"/>
    </source>
</evidence>
<evidence type="ECO:0000256" key="5">
    <source>
        <dbReference type="ARBA" id="ARBA00022750"/>
    </source>
</evidence>
<keyword evidence="5 9" id="KW-0064">Aspartyl protease</keyword>
<comment type="function">
    <text evidence="9">This protein specifically catalyzes the removal of signal peptides from prolipoproteins.</text>
</comment>
<feature type="active site" evidence="9">
    <location>
        <position position="122"/>
    </location>
</feature>
<dbReference type="AlphaFoldDB" id="A0A0B2BUJ0"/>
<dbReference type="PANTHER" id="PTHR33695:SF1">
    <property type="entry name" value="LIPOPROTEIN SIGNAL PEPTIDASE"/>
    <property type="match status" value="1"/>
</dbReference>
<dbReference type="HAMAP" id="MF_00161">
    <property type="entry name" value="LspA"/>
    <property type="match status" value="1"/>
</dbReference>
<dbReference type="NCBIfam" id="TIGR00077">
    <property type="entry name" value="lspA"/>
    <property type="match status" value="1"/>
</dbReference>
<dbReference type="RefSeq" id="WP_039097623.1">
    <property type="nucleotide sequence ID" value="NZ_JTDN01000002.1"/>
</dbReference>
<comment type="caution">
    <text evidence="11">The sequence shown here is derived from an EMBL/GenBank/DDBJ whole genome shotgun (WGS) entry which is preliminary data.</text>
</comment>
<dbReference type="UniPathway" id="UPA00665"/>
<name>A0A0B2BUJ0_9SPHN</name>
<sequence>MTHATRNRVLGLVLAVLVFVADQFTKWLMIGPLELQTRGHIDLLPFFDLTWTENRGISLGLFSAQSSEARWMLLAVTGLIALVIVVWMMRERLLGDIAALALVLGGAVGNIRDRFLYGYVVDFADFQVWGFRPFLIFNLADAAITIGVLILLVRALFMRETREPRHGAGQADTSAETF</sequence>
<keyword evidence="12" id="KW-1185">Reference proteome</keyword>
<dbReference type="InterPro" id="IPR001872">
    <property type="entry name" value="Peptidase_A8"/>
</dbReference>
<keyword evidence="4 9" id="KW-0812">Transmembrane</keyword>
<evidence type="ECO:0000256" key="7">
    <source>
        <dbReference type="ARBA" id="ARBA00022989"/>
    </source>
</evidence>
<evidence type="ECO:0000256" key="6">
    <source>
        <dbReference type="ARBA" id="ARBA00022801"/>
    </source>
</evidence>
<reference evidence="11 12" key="1">
    <citation type="submission" date="2014-11" db="EMBL/GenBank/DDBJ databases">
        <title>Draft genome sequence of Kirrobacter mercurialis.</title>
        <authorList>
            <person name="Coil D.A."/>
            <person name="Eisen J.A."/>
        </authorList>
    </citation>
    <scope>NUCLEOTIDE SEQUENCE [LARGE SCALE GENOMIC DNA]</scope>
    <source>
        <strain evidence="11 12">Coronado</strain>
    </source>
</reference>
<keyword evidence="2 9" id="KW-1003">Cell membrane</keyword>
<organism evidence="11 12">
    <name type="scientific">Croceibacterium mercuriale</name>
    <dbReference type="NCBI Taxonomy" id="1572751"/>
    <lineage>
        <taxon>Bacteria</taxon>
        <taxon>Pseudomonadati</taxon>
        <taxon>Pseudomonadota</taxon>
        <taxon>Alphaproteobacteria</taxon>
        <taxon>Sphingomonadales</taxon>
        <taxon>Erythrobacteraceae</taxon>
        <taxon>Croceibacterium</taxon>
    </lineage>
</organism>
<feature type="active site" evidence="9">
    <location>
        <position position="141"/>
    </location>
</feature>
<dbReference type="Proteomes" id="UP000030988">
    <property type="component" value="Unassembled WGS sequence"/>
</dbReference>
<comment type="similarity">
    <text evidence="1 9 10">Belongs to the peptidase A8 family.</text>
</comment>
<evidence type="ECO:0000256" key="1">
    <source>
        <dbReference type="ARBA" id="ARBA00006139"/>
    </source>
</evidence>
<comment type="catalytic activity">
    <reaction evidence="9">
        <text>Release of signal peptides from bacterial membrane prolipoproteins. Hydrolyzes -Xaa-Yaa-Zaa-|-(S,diacylglyceryl)Cys-, in which Xaa is hydrophobic (preferably Leu), and Yaa (Ala or Ser) and Zaa (Gly or Ala) have small, neutral side chains.</text>
        <dbReference type="EC" id="3.4.23.36"/>
    </reaction>
</comment>
<evidence type="ECO:0000256" key="9">
    <source>
        <dbReference type="HAMAP-Rule" id="MF_00161"/>
    </source>
</evidence>
<keyword evidence="6 9" id="KW-0378">Hydrolase</keyword>
<dbReference type="EC" id="3.4.23.36" evidence="9"/>
<dbReference type="PRINTS" id="PR00781">
    <property type="entry name" value="LIPOSIGPTASE"/>
</dbReference>
<dbReference type="EMBL" id="JTDN01000002">
    <property type="protein sequence ID" value="KHL25094.1"/>
    <property type="molecule type" value="Genomic_DNA"/>
</dbReference>
<dbReference type="GO" id="GO:0004190">
    <property type="term" value="F:aspartic-type endopeptidase activity"/>
    <property type="evidence" value="ECO:0007669"/>
    <property type="project" value="UniProtKB-UniRule"/>
</dbReference>
<comment type="subcellular location">
    <subcellularLocation>
        <location evidence="9">Cell membrane</location>
        <topology evidence="9">Multi-pass membrane protein</topology>
    </subcellularLocation>
</comment>
<dbReference type="GO" id="GO:0006508">
    <property type="term" value="P:proteolysis"/>
    <property type="evidence" value="ECO:0007669"/>
    <property type="project" value="UniProtKB-KW"/>
</dbReference>
<keyword evidence="7 9" id="KW-1133">Transmembrane helix</keyword>
<protein>
    <recommendedName>
        <fullName evidence="9">Lipoprotein signal peptidase</fullName>
        <ecNumber evidence="9">3.4.23.36</ecNumber>
    </recommendedName>
    <alternativeName>
        <fullName evidence="9">Prolipoprotein signal peptidase</fullName>
    </alternativeName>
    <alternativeName>
        <fullName evidence="9">Signal peptidase II</fullName>
        <shortName evidence="9">SPase II</shortName>
    </alternativeName>
</protein>